<organism evidence="5 6">
    <name type="scientific">Qingrenia yutianensis</name>
    <dbReference type="NCBI Taxonomy" id="2763676"/>
    <lineage>
        <taxon>Bacteria</taxon>
        <taxon>Bacillati</taxon>
        <taxon>Bacillota</taxon>
        <taxon>Clostridia</taxon>
        <taxon>Eubacteriales</taxon>
        <taxon>Oscillospiraceae</taxon>
        <taxon>Qingrenia</taxon>
    </lineage>
</organism>
<evidence type="ECO:0000256" key="1">
    <source>
        <dbReference type="ARBA" id="ARBA00022737"/>
    </source>
</evidence>
<gene>
    <name evidence="5" type="ORF">H8706_07040</name>
</gene>
<dbReference type="Pfam" id="PF00395">
    <property type="entry name" value="SLH"/>
    <property type="match status" value="3"/>
</dbReference>
<dbReference type="PROSITE" id="PS51272">
    <property type="entry name" value="SLH"/>
    <property type="match status" value="3"/>
</dbReference>
<dbReference type="AlphaFoldDB" id="A0A926ITI8"/>
<feature type="compositionally biased region" description="Low complexity" evidence="2">
    <location>
        <begin position="202"/>
        <end position="216"/>
    </location>
</feature>
<evidence type="ECO:0000313" key="5">
    <source>
        <dbReference type="EMBL" id="MBC8596625.1"/>
    </source>
</evidence>
<reference evidence="5" key="1">
    <citation type="submission" date="2020-08" db="EMBL/GenBank/DDBJ databases">
        <title>Genome public.</title>
        <authorList>
            <person name="Liu C."/>
            <person name="Sun Q."/>
        </authorList>
    </citation>
    <scope>NUCLEOTIDE SEQUENCE</scope>
    <source>
        <strain evidence="5">NSJ-50</strain>
    </source>
</reference>
<evidence type="ECO:0000256" key="3">
    <source>
        <dbReference type="SAM" id="SignalP"/>
    </source>
</evidence>
<dbReference type="Proteomes" id="UP000647416">
    <property type="component" value="Unassembled WGS sequence"/>
</dbReference>
<feature type="domain" description="SLH" evidence="4">
    <location>
        <begin position="149"/>
        <end position="207"/>
    </location>
</feature>
<feature type="chain" id="PRO_5037426068" evidence="3">
    <location>
        <begin position="26"/>
        <end position="354"/>
    </location>
</feature>
<dbReference type="PANTHER" id="PTHR43308">
    <property type="entry name" value="OUTER MEMBRANE PROTEIN ALPHA-RELATED"/>
    <property type="match status" value="1"/>
</dbReference>
<dbReference type="InterPro" id="IPR051465">
    <property type="entry name" value="Cell_Envelope_Struct_Comp"/>
</dbReference>
<feature type="compositionally biased region" description="Gly residues" evidence="2">
    <location>
        <begin position="217"/>
        <end position="239"/>
    </location>
</feature>
<dbReference type="RefSeq" id="WP_262432066.1">
    <property type="nucleotide sequence ID" value="NZ_JACRTE010000006.1"/>
</dbReference>
<proteinExistence type="predicted"/>
<feature type="signal peptide" evidence="3">
    <location>
        <begin position="1"/>
        <end position="25"/>
    </location>
</feature>
<protein>
    <submittedName>
        <fullName evidence="5">S-layer homology domain-containing protein</fullName>
    </submittedName>
</protein>
<accession>A0A926ITI8</accession>
<dbReference type="InterPro" id="IPR001119">
    <property type="entry name" value="SLH_dom"/>
</dbReference>
<keyword evidence="3" id="KW-0732">Signal</keyword>
<keyword evidence="6" id="KW-1185">Reference proteome</keyword>
<evidence type="ECO:0000259" key="4">
    <source>
        <dbReference type="PROSITE" id="PS51272"/>
    </source>
</evidence>
<feature type="region of interest" description="Disordered" evidence="2">
    <location>
        <begin position="202"/>
        <end position="250"/>
    </location>
</feature>
<name>A0A926ITI8_9FIRM</name>
<sequence>MKKFTSFIILTAFIVSLFAFPPVLAADSYFTDIAPNTTLCDAVNKLFTAKIILGYGDLTFRPNNPITRAELCKIVNMVFGYTEKDQNTFTDVSQNDWYYDYVLTAKKAGYIKGFEDSTFRGDDYLSREQFCAILNRTAKPFELPFDKQITDEISDWAKDDVYKIVSNYLMPLEANNTFRATQNITRAEVSLVLAKFVADTPVTPTEPTTPVIPSTGGNTGGSSGGGNKGNSGGNSGSNSGGKNDDTKPDYTNEQIVDTLKSLISQLGNIRFTADENKVITEIKTAVNLAIESGEKGTEITREYVKTTYKDYIDKARSYKSEMGEDAFSELKAKLVRELDTQTVNILNDYFISEN</sequence>
<feature type="domain" description="SLH" evidence="4">
    <location>
        <begin position="26"/>
        <end position="84"/>
    </location>
</feature>
<evidence type="ECO:0000313" key="6">
    <source>
        <dbReference type="Proteomes" id="UP000647416"/>
    </source>
</evidence>
<keyword evidence="1" id="KW-0677">Repeat</keyword>
<evidence type="ECO:0000256" key="2">
    <source>
        <dbReference type="SAM" id="MobiDB-lite"/>
    </source>
</evidence>
<dbReference type="EMBL" id="JACRTE010000006">
    <property type="protein sequence ID" value="MBC8596625.1"/>
    <property type="molecule type" value="Genomic_DNA"/>
</dbReference>
<feature type="domain" description="SLH" evidence="4">
    <location>
        <begin position="85"/>
        <end position="148"/>
    </location>
</feature>
<comment type="caution">
    <text evidence="5">The sequence shown here is derived from an EMBL/GenBank/DDBJ whole genome shotgun (WGS) entry which is preliminary data.</text>
</comment>